<evidence type="ECO:0000313" key="1">
    <source>
        <dbReference type="EMBL" id="CEM08554.1"/>
    </source>
</evidence>
<dbReference type="CDD" id="cd22985">
    <property type="entry name" value="DD_CrRSP11-like"/>
    <property type="match status" value="1"/>
</dbReference>
<sequence>MTDITMERIFCAEQINVPPTLPVILKEYTKEVIRRDPTEGETNLDAAKLKIYEWSANWFRHRAGRSEKEGDSQSS</sequence>
<gene>
    <name evidence="1" type="ORF">Cvel_15594</name>
</gene>
<proteinExistence type="predicted"/>
<dbReference type="SUPFAM" id="SSF47391">
    <property type="entry name" value="Dimerization-anchoring domain of cAMP-dependent PK regulatory subunit"/>
    <property type="match status" value="1"/>
</dbReference>
<organism evidence="1">
    <name type="scientific">Chromera velia CCMP2878</name>
    <dbReference type="NCBI Taxonomy" id="1169474"/>
    <lineage>
        <taxon>Eukaryota</taxon>
        <taxon>Sar</taxon>
        <taxon>Alveolata</taxon>
        <taxon>Colpodellida</taxon>
        <taxon>Chromeraceae</taxon>
        <taxon>Chromera</taxon>
    </lineage>
</organism>
<dbReference type="AlphaFoldDB" id="A0A0G4F7Q6"/>
<reference evidence="1" key="1">
    <citation type="submission" date="2014-11" db="EMBL/GenBank/DDBJ databases">
        <authorList>
            <person name="Otto D Thomas"/>
            <person name="Naeem Raeece"/>
        </authorList>
    </citation>
    <scope>NUCLEOTIDE SEQUENCE</scope>
</reference>
<accession>A0A0G4F7Q6</accession>
<dbReference type="VEuPathDB" id="CryptoDB:Cvel_15594"/>
<protein>
    <submittedName>
        <fullName evidence="1">Uncharacterized protein</fullName>
    </submittedName>
</protein>
<dbReference type="EMBL" id="CDMZ01000177">
    <property type="protein sequence ID" value="CEM08554.1"/>
    <property type="molecule type" value="Genomic_DNA"/>
</dbReference>
<name>A0A0G4F7Q6_9ALVE</name>
<dbReference type="Gene3D" id="1.20.890.10">
    <property type="entry name" value="cAMP-dependent protein kinase regulatory subunit, dimerization-anchoring domain"/>
    <property type="match status" value="1"/>
</dbReference>